<evidence type="ECO:0000313" key="3">
    <source>
        <dbReference type="Proteomes" id="UP000542342"/>
    </source>
</evidence>
<comment type="caution">
    <text evidence="2">The sequence shown here is derived from an EMBL/GenBank/DDBJ whole genome shotgun (WGS) entry which is preliminary data.</text>
</comment>
<evidence type="ECO:0000313" key="2">
    <source>
        <dbReference type="EMBL" id="MBA2224795.1"/>
    </source>
</evidence>
<dbReference type="PANTHER" id="PTHR30615">
    <property type="entry name" value="UNCHARACTERIZED PROTEIN YJBQ-RELATED"/>
    <property type="match status" value="1"/>
</dbReference>
<dbReference type="PANTHER" id="PTHR30615:SF8">
    <property type="entry name" value="UPF0047 PROTEIN C4A8.02C"/>
    <property type="match status" value="1"/>
</dbReference>
<evidence type="ECO:0000256" key="1">
    <source>
        <dbReference type="ARBA" id="ARBA00005534"/>
    </source>
</evidence>
<sequence length="136" mass="15303">MLCRVLSLKVQSHRRQELIDITEEVRSVIRTSSFQHGLCTVYCPHTTAAVTVQEHADPDVAHDILLWLNSIVPKHMEGFRHSEGNSDAHIKSTLVGTSLTLIVQNGEILLGTWQGIFFCEFDGPRQRTVKIQLLGE</sequence>
<name>A0A7V8VB45_9BACT</name>
<dbReference type="SUPFAM" id="SSF111038">
    <property type="entry name" value="YjbQ-like"/>
    <property type="match status" value="1"/>
</dbReference>
<comment type="similarity">
    <text evidence="1">Belongs to the UPF0047 family.</text>
</comment>
<dbReference type="Pfam" id="PF01894">
    <property type="entry name" value="YjbQ"/>
    <property type="match status" value="1"/>
</dbReference>
<dbReference type="EMBL" id="JACEFB010000001">
    <property type="protein sequence ID" value="MBA2224795.1"/>
    <property type="molecule type" value="Genomic_DNA"/>
</dbReference>
<dbReference type="PIRSF" id="PIRSF004681">
    <property type="entry name" value="UCP004681"/>
    <property type="match status" value="1"/>
</dbReference>
<reference evidence="2 3" key="1">
    <citation type="submission" date="2020-07" db="EMBL/GenBank/DDBJ databases">
        <title>Thermogemmata thermophila gen. nov., sp. nov., a novel moderate thermophilic planctomycete from a Kamchatka hot spring.</title>
        <authorList>
            <person name="Elcheninov A.G."/>
            <person name="Podosokorskaya O.A."/>
            <person name="Kovaleva O.L."/>
            <person name="Novikov A."/>
            <person name="Bonch-Osmolovskaya E.A."/>
            <person name="Toshchakov S.V."/>
            <person name="Kublanov I.V."/>
        </authorList>
    </citation>
    <scope>NUCLEOTIDE SEQUENCE [LARGE SCALE GENOMIC DNA]</scope>
    <source>
        <strain evidence="2 3">2918</strain>
    </source>
</reference>
<organism evidence="2 3">
    <name type="scientific">Thermogemmata fonticola</name>
    <dbReference type="NCBI Taxonomy" id="2755323"/>
    <lineage>
        <taxon>Bacteria</taxon>
        <taxon>Pseudomonadati</taxon>
        <taxon>Planctomycetota</taxon>
        <taxon>Planctomycetia</taxon>
        <taxon>Gemmatales</taxon>
        <taxon>Gemmataceae</taxon>
        <taxon>Thermogemmata</taxon>
    </lineage>
</organism>
<dbReference type="Proteomes" id="UP000542342">
    <property type="component" value="Unassembled WGS sequence"/>
</dbReference>
<dbReference type="RefSeq" id="WP_194536213.1">
    <property type="nucleotide sequence ID" value="NZ_JACEFB010000001.1"/>
</dbReference>
<protein>
    <submittedName>
        <fullName evidence="2">YjbQ family protein</fullName>
    </submittedName>
</protein>
<dbReference type="InterPro" id="IPR001602">
    <property type="entry name" value="UPF0047_YjbQ-like"/>
</dbReference>
<gene>
    <name evidence="2" type="ORF">H0921_01310</name>
</gene>
<dbReference type="Gene3D" id="2.60.120.460">
    <property type="entry name" value="YjbQ-like"/>
    <property type="match status" value="1"/>
</dbReference>
<dbReference type="NCBIfam" id="TIGR00149">
    <property type="entry name" value="TIGR00149_YjbQ"/>
    <property type="match status" value="1"/>
</dbReference>
<accession>A0A7V8VB45</accession>
<keyword evidence="3" id="KW-1185">Reference proteome</keyword>
<dbReference type="InterPro" id="IPR035917">
    <property type="entry name" value="YjbQ-like_sf"/>
</dbReference>
<proteinExistence type="inferred from homology"/>
<dbReference type="AlphaFoldDB" id="A0A7V8VB45"/>
<dbReference type="PROSITE" id="PS01314">
    <property type="entry name" value="UPF0047"/>
    <property type="match status" value="1"/>
</dbReference>